<comment type="caution">
    <text evidence="2">The sequence shown here is derived from an EMBL/GenBank/DDBJ whole genome shotgun (WGS) entry which is preliminary data.</text>
</comment>
<keyword evidence="1" id="KW-0472">Membrane</keyword>
<sequence>MKRFNQLNVVLQWFVSLSFGILLLLLSFYWIQTVSESKIWMVLIFLMVPIIQFLITPLFTVLNLYTYYSPMVVSFGNNKRYIDLHNGTSFDYLMDMSHVKPGIAWRNKMLHNYLSALLKIIHQMEHEGLSNHTTIRGSSYFLSQRSGEKLGFKVSNASLLEKLNIALNYLDLIWMYSLTNGKLTFPNLRTISTVSTSGSELITRKQRIMDLVNRLESTASR</sequence>
<keyword evidence="3" id="KW-1185">Reference proteome</keyword>
<gene>
    <name evidence="2" type="ORF">C7460_12718</name>
</gene>
<dbReference type="AlphaFoldDB" id="A0A3D9KZ64"/>
<keyword evidence="1" id="KW-0812">Transmembrane</keyword>
<dbReference type="RefSeq" id="WP_115870037.1">
    <property type="nucleotide sequence ID" value="NZ_QREG01000027.1"/>
</dbReference>
<evidence type="ECO:0000313" key="3">
    <source>
        <dbReference type="Proteomes" id="UP000256779"/>
    </source>
</evidence>
<evidence type="ECO:0000256" key="1">
    <source>
        <dbReference type="SAM" id="Phobius"/>
    </source>
</evidence>
<feature type="transmembrane region" description="Helical" evidence="1">
    <location>
        <begin position="43"/>
        <end position="68"/>
    </location>
</feature>
<accession>A0A3D9KZ64</accession>
<keyword evidence="1" id="KW-1133">Transmembrane helix</keyword>
<reference evidence="2 3" key="1">
    <citation type="submission" date="2018-07" db="EMBL/GenBank/DDBJ databases">
        <title>Genomic Encyclopedia of Type Strains, Phase IV (KMG-IV): sequencing the most valuable type-strain genomes for metagenomic binning, comparative biology and taxonomic classification.</title>
        <authorList>
            <person name="Goeker M."/>
        </authorList>
    </citation>
    <scope>NUCLEOTIDE SEQUENCE [LARGE SCALE GENOMIC DNA]</scope>
    <source>
        <strain evidence="2 3">DSM 4134</strain>
    </source>
</reference>
<name>A0A3D9KZ64_MARFU</name>
<organism evidence="2 3">
    <name type="scientific">Marinoscillum furvescens DSM 4134</name>
    <dbReference type="NCBI Taxonomy" id="1122208"/>
    <lineage>
        <taxon>Bacteria</taxon>
        <taxon>Pseudomonadati</taxon>
        <taxon>Bacteroidota</taxon>
        <taxon>Cytophagia</taxon>
        <taxon>Cytophagales</taxon>
        <taxon>Reichenbachiellaceae</taxon>
        <taxon>Marinoscillum</taxon>
    </lineage>
</organism>
<dbReference type="EMBL" id="QREG01000027">
    <property type="protein sequence ID" value="RED92994.1"/>
    <property type="molecule type" value="Genomic_DNA"/>
</dbReference>
<evidence type="ECO:0000313" key="2">
    <source>
        <dbReference type="EMBL" id="RED92994.1"/>
    </source>
</evidence>
<protein>
    <submittedName>
        <fullName evidence="2">Uncharacterized protein</fullName>
    </submittedName>
</protein>
<feature type="transmembrane region" description="Helical" evidence="1">
    <location>
        <begin position="12"/>
        <end position="31"/>
    </location>
</feature>
<dbReference type="Proteomes" id="UP000256779">
    <property type="component" value="Unassembled WGS sequence"/>
</dbReference>
<dbReference type="OrthoDB" id="981982at2"/>
<proteinExistence type="predicted"/>